<dbReference type="Gene3D" id="4.10.1290.10">
    <property type="entry name" value="Tumor necrosis factor receptor superfamily"/>
    <property type="match status" value="1"/>
</dbReference>
<name>A0AAN8JW77_PATCE</name>
<organism evidence="3 4">
    <name type="scientific">Patella caerulea</name>
    <name type="common">Rayed Mediterranean limpet</name>
    <dbReference type="NCBI Taxonomy" id="87958"/>
    <lineage>
        <taxon>Eukaryota</taxon>
        <taxon>Metazoa</taxon>
        <taxon>Spiralia</taxon>
        <taxon>Lophotrochozoa</taxon>
        <taxon>Mollusca</taxon>
        <taxon>Gastropoda</taxon>
        <taxon>Patellogastropoda</taxon>
        <taxon>Patelloidea</taxon>
        <taxon>Patellidae</taxon>
        <taxon>Patella</taxon>
    </lineage>
</organism>
<evidence type="ECO:0000256" key="2">
    <source>
        <dbReference type="SAM" id="SignalP"/>
    </source>
</evidence>
<keyword evidence="1" id="KW-0472">Membrane</keyword>
<accession>A0AAN8JW77</accession>
<comment type="caution">
    <text evidence="3">The sequence shown here is derived from an EMBL/GenBank/DDBJ whole genome shotgun (WGS) entry which is preliminary data.</text>
</comment>
<reference evidence="3 4" key="1">
    <citation type="submission" date="2024-01" db="EMBL/GenBank/DDBJ databases">
        <title>The genome of the rayed Mediterranean limpet Patella caerulea (Linnaeus, 1758).</title>
        <authorList>
            <person name="Anh-Thu Weber A."/>
            <person name="Halstead-Nussloch G."/>
        </authorList>
    </citation>
    <scope>NUCLEOTIDE SEQUENCE [LARGE SCALE GENOMIC DNA]</scope>
    <source>
        <strain evidence="3">AATW-2023a</strain>
        <tissue evidence="3">Whole specimen</tissue>
    </source>
</reference>
<protein>
    <recommendedName>
        <fullName evidence="5">TNFR-Cys domain-containing protein</fullName>
    </recommendedName>
</protein>
<keyword evidence="4" id="KW-1185">Reference proteome</keyword>
<dbReference type="AlphaFoldDB" id="A0AAN8JW77"/>
<keyword evidence="1" id="KW-0812">Transmembrane</keyword>
<feature type="signal peptide" evidence="2">
    <location>
        <begin position="1"/>
        <end position="25"/>
    </location>
</feature>
<keyword evidence="1" id="KW-1133">Transmembrane helix</keyword>
<evidence type="ECO:0000313" key="3">
    <source>
        <dbReference type="EMBL" id="KAK6183609.1"/>
    </source>
</evidence>
<evidence type="ECO:0000313" key="4">
    <source>
        <dbReference type="Proteomes" id="UP001347796"/>
    </source>
</evidence>
<proteinExistence type="predicted"/>
<feature type="chain" id="PRO_5042897493" description="TNFR-Cys domain-containing protein" evidence="2">
    <location>
        <begin position="26"/>
        <end position="155"/>
    </location>
</feature>
<gene>
    <name evidence="3" type="ORF">SNE40_011054</name>
</gene>
<keyword evidence="2" id="KW-0732">Signal</keyword>
<feature type="transmembrane region" description="Helical" evidence="1">
    <location>
        <begin position="110"/>
        <end position="134"/>
    </location>
</feature>
<dbReference type="Proteomes" id="UP001347796">
    <property type="component" value="Unassembled WGS sequence"/>
</dbReference>
<dbReference type="EMBL" id="JAZGQO010000007">
    <property type="protein sequence ID" value="KAK6183609.1"/>
    <property type="molecule type" value="Genomic_DNA"/>
</dbReference>
<evidence type="ECO:0008006" key="5">
    <source>
        <dbReference type="Google" id="ProtNLM"/>
    </source>
</evidence>
<evidence type="ECO:0000256" key="1">
    <source>
        <dbReference type="SAM" id="Phobius"/>
    </source>
</evidence>
<sequence>MLKYKIIIFVQIIAVPFNLMYATMATTDPEIPCTSEQYYDSGLRECVYCAVLCTKAEARGQLAECLTFCPDYMKSRLTTTPSRPPAKNRSETRNNKDIHCSLLQDHVTGMGVAVIMVNLGMISVVSLLLVCLILDTRRQLLIQRPGTLKENNLID</sequence>